<dbReference type="GO" id="GO:0046983">
    <property type="term" value="F:protein dimerization activity"/>
    <property type="evidence" value="ECO:0007669"/>
    <property type="project" value="InterPro"/>
</dbReference>
<keyword evidence="2" id="KW-0479">Metal-binding</keyword>
<evidence type="ECO:0000256" key="6">
    <source>
        <dbReference type="SAM" id="MobiDB-lite"/>
    </source>
</evidence>
<dbReference type="Pfam" id="PF05699">
    <property type="entry name" value="Dimer_Tnp_hAT"/>
    <property type="match status" value="1"/>
</dbReference>
<dbReference type="OrthoDB" id="2790258at2759"/>
<dbReference type="PANTHER" id="PTHR46481:SF10">
    <property type="entry name" value="ZINC FINGER BED DOMAIN-CONTAINING PROTEIN 39"/>
    <property type="match status" value="1"/>
</dbReference>
<sequence>MASRAATLRTANPPRQPATHQPPARQRRRGAAAQPQRNEGEEFNISEFDEDGEEGDSSSLSQVPSNAATRCSTPSVQAIEPMAKGKSSSEAKDLHHFFVLEDVQVEPGKIQKKKVCILCKPHPPTGKTWHYATGTGGFNLRKHLQRLHLEEWVQFCNENQFDKHLERVGKRSQAVRPQVPFTQKAFVQHLLEFIVADDQSINVIECPEFRKLLLFLCEKLLDKDIPRRTKVRSAIVHAWQEYFCELKEQLACGHWTVDNAEANTTFMTSLKAGLADLGTGIEFDPVDRRIMCFPHVISIATGHVIQAVSAANYSADPDEYDFDCDTDTDLRDVIALCRKTVRVLRASGQRMDRFHETIDTGNDKGWFSDAKGNTVQLPKLQFILDPLEHFLSSPVNKDLKHLLMNAEEWSRLEDFACILECPHIVLQSMSAEKTPMLATSMVHFEMFMTNWETIGNSNPDLRQFTDIGLNWATKYYRRMDNSKAYLVSQLLDPRIRFKYIEKHWEPRYIMKAKEVIKDLMRKYRQRLSGINPVPTPGTPASARASKKGMYRVAQKYQLSDMLEFGGTLSTAPRREMSVAEEYSKYFDGTISLPSTDPLQFWDGRDTEFPTLFSIAVDYLPIQASAVPCERVFSSAAETDTKRRNRIHPSLMEALQMYKFGLKSHRLDFMRGLLTSEEEMLEGPDDEPDHLANISSPMADQGDVDAMLSAIDITDSEDVVE</sequence>
<dbReference type="PANTHER" id="PTHR46481">
    <property type="entry name" value="ZINC FINGER BED DOMAIN-CONTAINING PROTEIN 4"/>
    <property type="match status" value="1"/>
</dbReference>
<name>A0A0C2SQP1_AMAMK</name>
<dbReference type="InterPro" id="IPR012337">
    <property type="entry name" value="RNaseH-like_sf"/>
</dbReference>
<feature type="region of interest" description="Disordered" evidence="6">
    <location>
        <begin position="1"/>
        <end position="86"/>
    </location>
</feature>
<dbReference type="HOGENOM" id="CLU_009123_6_3_1"/>
<evidence type="ECO:0000313" key="8">
    <source>
        <dbReference type="EMBL" id="KIL56314.1"/>
    </source>
</evidence>
<keyword evidence="5" id="KW-0539">Nucleus</keyword>
<keyword evidence="9" id="KW-1185">Reference proteome</keyword>
<organism evidence="8 9">
    <name type="scientific">Amanita muscaria (strain Koide BX008)</name>
    <dbReference type="NCBI Taxonomy" id="946122"/>
    <lineage>
        <taxon>Eukaryota</taxon>
        <taxon>Fungi</taxon>
        <taxon>Dikarya</taxon>
        <taxon>Basidiomycota</taxon>
        <taxon>Agaricomycotina</taxon>
        <taxon>Agaricomycetes</taxon>
        <taxon>Agaricomycetidae</taxon>
        <taxon>Agaricales</taxon>
        <taxon>Pluteineae</taxon>
        <taxon>Amanitaceae</taxon>
        <taxon>Amanita</taxon>
    </lineage>
</organism>
<dbReference type="InParanoid" id="A0A0C2SQP1"/>
<dbReference type="InterPro" id="IPR008906">
    <property type="entry name" value="HATC_C_dom"/>
</dbReference>
<comment type="subcellular location">
    <subcellularLocation>
        <location evidence="1">Nucleus</location>
    </subcellularLocation>
</comment>
<dbReference type="InterPro" id="IPR052035">
    <property type="entry name" value="ZnF_BED_domain_contain"/>
</dbReference>
<dbReference type="EMBL" id="KN818430">
    <property type="protein sequence ID" value="KIL56314.1"/>
    <property type="molecule type" value="Genomic_DNA"/>
</dbReference>
<dbReference type="Proteomes" id="UP000054549">
    <property type="component" value="Unassembled WGS sequence"/>
</dbReference>
<feature type="compositionally biased region" description="Acidic residues" evidence="6">
    <location>
        <begin position="41"/>
        <end position="56"/>
    </location>
</feature>
<keyword evidence="4" id="KW-0862">Zinc</keyword>
<feature type="compositionally biased region" description="Polar residues" evidence="6">
    <location>
        <begin position="60"/>
        <end position="76"/>
    </location>
</feature>
<evidence type="ECO:0000256" key="4">
    <source>
        <dbReference type="ARBA" id="ARBA00022833"/>
    </source>
</evidence>
<dbReference type="GO" id="GO:0005634">
    <property type="term" value="C:nucleus"/>
    <property type="evidence" value="ECO:0007669"/>
    <property type="project" value="UniProtKB-SubCell"/>
</dbReference>
<evidence type="ECO:0000313" key="9">
    <source>
        <dbReference type="Proteomes" id="UP000054549"/>
    </source>
</evidence>
<proteinExistence type="predicted"/>
<evidence type="ECO:0000256" key="1">
    <source>
        <dbReference type="ARBA" id="ARBA00004123"/>
    </source>
</evidence>
<dbReference type="AlphaFoldDB" id="A0A0C2SQP1"/>
<evidence type="ECO:0000259" key="7">
    <source>
        <dbReference type="Pfam" id="PF05699"/>
    </source>
</evidence>
<evidence type="ECO:0000256" key="5">
    <source>
        <dbReference type="ARBA" id="ARBA00023242"/>
    </source>
</evidence>
<feature type="domain" description="HAT C-terminal dimerisation" evidence="7">
    <location>
        <begin position="583"/>
        <end position="657"/>
    </location>
</feature>
<evidence type="ECO:0000256" key="2">
    <source>
        <dbReference type="ARBA" id="ARBA00022723"/>
    </source>
</evidence>
<evidence type="ECO:0000256" key="3">
    <source>
        <dbReference type="ARBA" id="ARBA00022771"/>
    </source>
</evidence>
<dbReference type="SUPFAM" id="SSF53098">
    <property type="entry name" value="Ribonuclease H-like"/>
    <property type="match status" value="1"/>
</dbReference>
<keyword evidence="3" id="KW-0863">Zinc-finger</keyword>
<reference evidence="8 9" key="1">
    <citation type="submission" date="2014-04" db="EMBL/GenBank/DDBJ databases">
        <title>Evolutionary Origins and Diversification of the Mycorrhizal Mutualists.</title>
        <authorList>
            <consortium name="DOE Joint Genome Institute"/>
            <consortium name="Mycorrhizal Genomics Consortium"/>
            <person name="Kohler A."/>
            <person name="Kuo A."/>
            <person name="Nagy L.G."/>
            <person name="Floudas D."/>
            <person name="Copeland A."/>
            <person name="Barry K.W."/>
            <person name="Cichocki N."/>
            <person name="Veneault-Fourrey C."/>
            <person name="LaButti K."/>
            <person name="Lindquist E.A."/>
            <person name="Lipzen A."/>
            <person name="Lundell T."/>
            <person name="Morin E."/>
            <person name="Murat C."/>
            <person name="Riley R."/>
            <person name="Ohm R."/>
            <person name="Sun H."/>
            <person name="Tunlid A."/>
            <person name="Henrissat B."/>
            <person name="Grigoriev I.V."/>
            <person name="Hibbett D.S."/>
            <person name="Martin F."/>
        </authorList>
    </citation>
    <scope>NUCLEOTIDE SEQUENCE [LARGE SCALE GENOMIC DNA]</scope>
    <source>
        <strain evidence="8 9">Koide BX008</strain>
    </source>
</reference>
<accession>A0A0C2SQP1</accession>
<dbReference type="GO" id="GO:0008270">
    <property type="term" value="F:zinc ion binding"/>
    <property type="evidence" value="ECO:0007669"/>
    <property type="project" value="UniProtKB-KW"/>
</dbReference>
<protein>
    <recommendedName>
        <fullName evidence="7">HAT C-terminal dimerisation domain-containing protein</fullName>
    </recommendedName>
</protein>
<gene>
    <name evidence="8" type="ORF">M378DRAFT_188580</name>
</gene>